<dbReference type="EnsemblPlants" id="AVESA.00010b.r2.5DG0942620.1">
    <property type="protein sequence ID" value="AVESA.00010b.r2.5DG0942620.1.CDS"/>
    <property type="gene ID" value="AVESA.00010b.r2.5DG0942620"/>
</dbReference>
<protein>
    <submittedName>
        <fullName evidence="1">Uncharacterized protein</fullName>
    </submittedName>
</protein>
<reference evidence="1" key="1">
    <citation type="submission" date="2021-05" db="EMBL/GenBank/DDBJ databases">
        <authorList>
            <person name="Scholz U."/>
            <person name="Mascher M."/>
            <person name="Fiebig A."/>
        </authorList>
    </citation>
    <scope>NUCLEOTIDE SEQUENCE [LARGE SCALE GENOMIC DNA]</scope>
</reference>
<name>A0ACD5Y4W1_AVESA</name>
<evidence type="ECO:0000313" key="2">
    <source>
        <dbReference type="Proteomes" id="UP001732700"/>
    </source>
</evidence>
<dbReference type="Proteomes" id="UP001732700">
    <property type="component" value="Chromosome 5D"/>
</dbReference>
<proteinExistence type="predicted"/>
<sequence length="714" mass="77294">MATPPLVPTSPSSRPAAAASGSGFLLLRRPTVGHRPGGRRATALRARPAAAAELVERSVNTIRFLAVDAVEKANSGHPGLPMGCAPLGHVLFDEFLRFNPRNPGWFDRDRFVLSAGHGCMLQYALLHLAGYEGVTMDDLKAFRQWGSRTPGHPENFETQGVEVTTGPLGQGFANAVGLALAEKHLAARFNKPDITIVDHYTYVILGDGCQMEGVANEASSLAGHWGLGKLIAFYDDNHISIDGSTDIAFTEDVLARYEALGWHTIWVKNGNTGYDDIRAAIKKAKDVKDKPTLIKVTTTIGYGSPNKASTHSVHGSALGSKEVEATRNNLLWHHEPFHVPDDVKRHWSHHFGEGASLEAEWNAKFAEYERKYQQEAAELNSIISGELPSGWDSALPKYTPESPADATRNISQQCLNALAKVIPGFLGGSADLASSNMTLLKMFGDFQKDTPEERNIRFGVREHAMGAISNAIALHSPGLIPYCSTFFVFTDYMRAPIRLSALCGSGVIYVMTHDSIGLGEDGPTHQPVEQLFSLRAMPNILVLRPADGTETSGAYRIAVINRQRPSILALSRQKLPQLEGTSVEGVAKGGYVVSDNSSGNKPDLIVIGTGSELEIAAKAADELRKEGKSVRVVSLVCWELFEEQSEEYKECVLPSEVTSRISIEAGVTLGWEKYIGQKGKAIGIDRFGSSAPAGKIYKELGLTVENVIATAKSL</sequence>
<evidence type="ECO:0000313" key="1">
    <source>
        <dbReference type="EnsemblPlants" id="AVESA.00010b.r2.5DG0942620.1.CDS"/>
    </source>
</evidence>
<keyword evidence="2" id="KW-1185">Reference proteome</keyword>
<reference evidence="1" key="2">
    <citation type="submission" date="2025-09" db="UniProtKB">
        <authorList>
            <consortium name="EnsemblPlants"/>
        </authorList>
    </citation>
    <scope>IDENTIFICATION</scope>
</reference>
<organism evidence="1 2">
    <name type="scientific">Avena sativa</name>
    <name type="common">Oat</name>
    <dbReference type="NCBI Taxonomy" id="4498"/>
    <lineage>
        <taxon>Eukaryota</taxon>
        <taxon>Viridiplantae</taxon>
        <taxon>Streptophyta</taxon>
        <taxon>Embryophyta</taxon>
        <taxon>Tracheophyta</taxon>
        <taxon>Spermatophyta</taxon>
        <taxon>Magnoliopsida</taxon>
        <taxon>Liliopsida</taxon>
        <taxon>Poales</taxon>
        <taxon>Poaceae</taxon>
        <taxon>BOP clade</taxon>
        <taxon>Pooideae</taxon>
        <taxon>Poodae</taxon>
        <taxon>Poeae</taxon>
        <taxon>Poeae Chloroplast Group 1 (Aveneae type)</taxon>
        <taxon>Aveninae</taxon>
        <taxon>Avena</taxon>
    </lineage>
</organism>
<accession>A0ACD5Y4W1</accession>